<dbReference type="CDD" id="cd00096">
    <property type="entry name" value="Ig"/>
    <property type="match status" value="1"/>
</dbReference>
<dbReference type="Gene3D" id="2.60.40.10">
    <property type="entry name" value="Immunoglobulins"/>
    <property type="match status" value="1"/>
</dbReference>
<accession>A0AAV4J798</accession>
<organism evidence="2 3">
    <name type="scientific">Elysia marginata</name>
    <dbReference type="NCBI Taxonomy" id="1093978"/>
    <lineage>
        <taxon>Eukaryota</taxon>
        <taxon>Metazoa</taxon>
        <taxon>Spiralia</taxon>
        <taxon>Lophotrochozoa</taxon>
        <taxon>Mollusca</taxon>
        <taxon>Gastropoda</taxon>
        <taxon>Heterobranchia</taxon>
        <taxon>Euthyneura</taxon>
        <taxon>Panpulmonata</taxon>
        <taxon>Sacoglossa</taxon>
        <taxon>Placobranchoidea</taxon>
        <taxon>Plakobranchidae</taxon>
        <taxon>Elysia</taxon>
    </lineage>
</organism>
<dbReference type="InterPro" id="IPR036179">
    <property type="entry name" value="Ig-like_dom_sf"/>
</dbReference>
<dbReference type="PROSITE" id="PS50835">
    <property type="entry name" value="IG_LIKE"/>
    <property type="match status" value="1"/>
</dbReference>
<dbReference type="AlphaFoldDB" id="A0AAV4J798"/>
<evidence type="ECO:0000313" key="2">
    <source>
        <dbReference type="EMBL" id="GFS16827.1"/>
    </source>
</evidence>
<name>A0AAV4J798_9GAST</name>
<comment type="caution">
    <text evidence="2">The sequence shown here is derived from an EMBL/GenBank/DDBJ whole genome shotgun (WGS) entry which is preliminary data.</text>
</comment>
<dbReference type="Pfam" id="PF13927">
    <property type="entry name" value="Ig_3"/>
    <property type="match status" value="1"/>
</dbReference>
<dbReference type="SUPFAM" id="SSF48726">
    <property type="entry name" value="Immunoglobulin"/>
    <property type="match status" value="1"/>
</dbReference>
<sequence length="96" mass="10283">MDSKAAKSSIDGDPWFDPVNQGLKIIKCNVEGKPTPQVTWYKLDEISSTGAPAPYVSNNGVLVFPDLDPNTASGLYICNVSNSLGQDLSYFAGKQS</sequence>
<dbReference type="Proteomes" id="UP000762676">
    <property type="component" value="Unassembled WGS sequence"/>
</dbReference>
<gene>
    <name evidence="2" type="ORF">ElyMa_006806500</name>
</gene>
<dbReference type="InterPro" id="IPR007110">
    <property type="entry name" value="Ig-like_dom"/>
</dbReference>
<evidence type="ECO:0000259" key="1">
    <source>
        <dbReference type="PROSITE" id="PS50835"/>
    </source>
</evidence>
<dbReference type="SMART" id="SM00408">
    <property type="entry name" value="IGc2"/>
    <property type="match status" value="1"/>
</dbReference>
<proteinExistence type="predicted"/>
<feature type="domain" description="Ig-like" evidence="1">
    <location>
        <begin position="26"/>
        <end position="89"/>
    </location>
</feature>
<dbReference type="InterPro" id="IPR003598">
    <property type="entry name" value="Ig_sub2"/>
</dbReference>
<protein>
    <recommendedName>
        <fullName evidence="1">Ig-like domain-containing protein</fullName>
    </recommendedName>
</protein>
<dbReference type="InterPro" id="IPR013783">
    <property type="entry name" value="Ig-like_fold"/>
</dbReference>
<keyword evidence="3" id="KW-1185">Reference proteome</keyword>
<dbReference type="EMBL" id="BMAT01013629">
    <property type="protein sequence ID" value="GFS16827.1"/>
    <property type="molecule type" value="Genomic_DNA"/>
</dbReference>
<evidence type="ECO:0000313" key="3">
    <source>
        <dbReference type="Proteomes" id="UP000762676"/>
    </source>
</evidence>
<reference evidence="2 3" key="1">
    <citation type="journal article" date="2021" name="Elife">
        <title>Chloroplast acquisition without the gene transfer in kleptoplastic sea slugs, Plakobranchus ocellatus.</title>
        <authorList>
            <person name="Maeda T."/>
            <person name="Takahashi S."/>
            <person name="Yoshida T."/>
            <person name="Shimamura S."/>
            <person name="Takaki Y."/>
            <person name="Nagai Y."/>
            <person name="Toyoda A."/>
            <person name="Suzuki Y."/>
            <person name="Arimoto A."/>
            <person name="Ishii H."/>
            <person name="Satoh N."/>
            <person name="Nishiyama T."/>
            <person name="Hasebe M."/>
            <person name="Maruyama T."/>
            <person name="Minagawa J."/>
            <person name="Obokata J."/>
            <person name="Shigenobu S."/>
        </authorList>
    </citation>
    <scope>NUCLEOTIDE SEQUENCE [LARGE SCALE GENOMIC DNA]</scope>
</reference>